<reference evidence="2 3" key="1">
    <citation type="submission" date="2019-03" db="EMBL/GenBank/DDBJ databases">
        <title>Whole genome sequence of a novel Rubrobacter taiwanensis strain, isolated from Yellowstone National Park.</title>
        <authorList>
            <person name="Freed S."/>
            <person name="Ramaley R.F."/>
            <person name="Kyndt J.A."/>
        </authorList>
    </citation>
    <scope>NUCLEOTIDE SEQUENCE [LARGE SCALE GENOMIC DNA]</scope>
    <source>
        <strain evidence="2 3">Yellowstone</strain>
    </source>
</reference>
<dbReference type="InterPro" id="IPR007361">
    <property type="entry name" value="DUF427"/>
</dbReference>
<dbReference type="Pfam" id="PF04248">
    <property type="entry name" value="NTP_transf_9"/>
    <property type="match status" value="2"/>
</dbReference>
<sequence length="275" mass="31464">MSLTLGTGPFSGKSGGTFNFDTSVLKPHTLYFEDSPKRVRVVFNGETVADSRRMKLLHETGLLPVYYFPEADVRAELLEPTDHTTRCPFKGDASYWSVRAGDRIAENAAWSYPEPLEDAPPLAGYIAFYWDKMDAWYEEDEEVTVHPRDPYHRIDVLDSSRHVRISVNGELVAETRRPKILFETSLPPRYYIPPEDVRRELLVPSDSSSECPYKGVASYWSVEAGGETAKDLVWSYPEARRDAQKVEGLLCFFNERVDLEVDGEKQERPKTQWSE</sequence>
<organism evidence="2 3">
    <name type="scientific">Rubrobacter taiwanensis</name>
    <dbReference type="NCBI Taxonomy" id="185139"/>
    <lineage>
        <taxon>Bacteria</taxon>
        <taxon>Bacillati</taxon>
        <taxon>Actinomycetota</taxon>
        <taxon>Rubrobacteria</taxon>
        <taxon>Rubrobacterales</taxon>
        <taxon>Rubrobacteraceae</taxon>
        <taxon>Rubrobacter</taxon>
    </lineage>
</organism>
<accession>A0A4R1BTC4</accession>
<dbReference type="Proteomes" id="UP000295244">
    <property type="component" value="Unassembled WGS sequence"/>
</dbReference>
<dbReference type="Gene3D" id="2.170.150.40">
    <property type="entry name" value="Domain of unknown function (DUF427)"/>
    <property type="match status" value="2"/>
</dbReference>
<gene>
    <name evidence="2" type="ORF">E0L93_01395</name>
</gene>
<comment type="caution">
    <text evidence="2">The sequence shown here is derived from an EMBL/GenBank/DDBJ whole genome shotgun (WGS) entry which is preliminary data.</text>
</comment>
<evidence type="ECO:0000313" key="2">
    <source>
        <dbReference type="EMBL" id="TCJ20505.1"/>
    </source>
</evidence>
<dbReference type="PANTHER" id="PTHR34310">
    <property type="entry name" value="DUF427 DOMAIN PROTEIN (AFU_ORTHOLOGUE AFUA_3G02220)"/>
    <property type="match status" value="1"/>
</dbReference>
<evidence type="ECO:0000313" key="3">
    <source>
        <dbReference type="Proteomes" id="UP000295244"/>
    </source>
</evidence>
<dbReference type="InterPro" id="IPR038694">
    <property type="entry name" value="DUF427_sf"/>
</dbReference>
<feature type="domain" description="DUF427" evidence="1">
    <location>
        <begin position="163"/>
        <end position="255"/>
    </location>
</feature>
<feature type="domain" description="DUF427" evidence="1">
    <location>
        <begin position="39"/>
        <end position="131"/>
    </location>
</feature>
<keyword evidence="3" id="KW-1185">Reference proteome</keyword>
<proteinExistence type="predicted"/>
<dbReference type="PANTHER" id="PTHR34310:SF9">
    <property type="entry name" value="BLR5716 PROTEIN"/>
    <property type="match status" value="1"/>
</dbReference>
<evidence type="ECO:0000259" key="1">
    <source>
        <dbReference type="Pfam" id="PF04248"/>
    </source>
</evidence>
<name>A0A4R1BTC4_9ACTN</name>
<dbReference type="AlphaFoldDB" id="A0A4R1BTC4"/>
<dbReference type="RefSeq" id="WP_132687467.1">
    <property type="nucleotide sequence ID" value="NZ_SKBU01000003.1"/>
</dbReference>
<protein>
    <submittedName>
        <fullName evidence="2">DUF427 domain-containing protein</fullName>
    </submittedName>
</protein>
<dbReference type="OrthoDB" id="285364at2"/>
<dbReference type="EMBL" id="SKBU01000003">
    <property type="protein sequence ID" value="TCJ20505.1"/>
    <property type="molecule type" value="Genomic_DNA"/>
</dbReference>